<comment type="caution">
    <text evidence="2">The sequence shown here is derived from an EMBL/GenBank/DDBJ whole genome shotgun (WGS) entry which is preliminary data.</text>
</comment>
<evidence type="ECO:0000313" key="2">
    <source>
        <dbReference type="EMBL" id="OWY97890.1"/>
    </source>
</evidence>
<keyword evidence="3" id="KW-1185">Reference proteome</keyword>
<gene>
    <name evidence="2" type="ORF">PHMEG_00031474</name>
</gene>
<protein>
    <submittedName>
        <fullName evidence="2">Uncharacterized protein</fullName>
    </submittedName>
</protein>
<accession>A0A225UXM3</accession>
<sequence>MHLQLKTDPTPHWNPVVCHWDLLARQYWRRDPRSGVQAQLDLAVSLKDQHLLIKPQSLRARIAGTLQKFFNAAMDRFLAEQQAAGADPVATEPQNTGLRDVNTESTRSSDRGSNWEYDPDDIDFPAPARRL</sequence>
<dbReference type="Proteomes" id="UP000198211">
    <property type="component" value="Unassembled WGS sequence"/>
</dbReference>
<feature type="region of interest" description="Disordered" evidence="1">
    <location>
        <begin position="82"/>
        <end position="131"/>
    </location>
</feature>
<dbReference type="AlphaFoldDB" id="A0A225UXM3"/>
<organism evidence="2 3">
    <name type="scientific">Phytophthora megakarya</name>
    <dbReference type="NCBI Taxonomy" id="4795"/>
    <lineage>
        <taxon>Eukaryota</taxon>
        <taxon>Sar</taxon>
        <taxon>Stramenopiles</taxon>
        <taxon>Oomycota</taxon>
        <taxon>Peronosporomycetes</taxon>
        <taxon>Peronosporales</taxon>
        <taxon>Peronosporaceae</taxon>
        <taxon>Phytophthora</taxon>
    </lineage>
</organism>
<evidence type="ECO:0000313" key="3">
    <source>
        <dbReference type="Proteomes" id="UP000198211"/>
    </source>
</evidence>
<name>A0A225UXM3_9STRA</name>
<proteinExistence type="predicted"/>
<dbReference type="EMBL" id="NBNE01009968">
    <property type="protein sequence ID" value="OWY97890.1"/>
    <property type="molecule type" value="Genomic_DNA"/>
</dbReference>
<dbReference type="OrthoDB" id="129427at2759"/>
<reference evidence="3" key="1">
    <citation type="submission" date="2017-03" db="EMBL/GenBank/DDBJ databases">
        <title>Phytopthora megakarya and P. palmivora, two closely related causual agents of cacao black pod achieved similar genome size and gene model numbers by different mechanisms.</title>
        <authorList>
            <person name="Ali S."/>
            <person name="Shao J."/>
            <person name="Larry D.J."/>
            <person name="Kronmiller B."/>
            <person name="Shen D."/>
            <person name="Strem M.D."/>
            <person name="Melnick R.L."/>
            <person name="Guiltinan M.J."/>
            <person name="Tyler B.M."/>
            <person name="Meinhardt L.W."/>
            <person name="Bailey B.A."/>
        </authorList>
    </citation>
    <scope>NUCLEOTIDE SEQUENCE [LARGE SCALE GENOMIC DNA]</scope>
    <source>
        <strain evidence="3">zdho120</strain>
    </source>
</reference>
<evidence type="ECO:0000256" key="1">
    <source>
        <dbReference type="SAM" id="MobiDB-lite"/>
    </source>
</evidence>